<dbReference type="RefSeq" id="WP_170205127.1">
    <property type="nucleotide sequence ID" value="NZ_CP051685.1"/>
</dbReference>
<dbReference type="InterPro" id="IPR021508">
    <property type="entry name" value="Gp17-like"/>
</dbReference>
<sequence length="136" mass="14649">MSAHAAVLALLQAAPGLTALVGDRIYPEVLDDPPVFPAVTFQQMGGAGARGAVKNPGLMRASFQVSTWAESRAEAVLIVAQVRKALDRKRKITVAGVPIDDCFYESDIDLDDPDAGQPGVGVWFNHMSFTIHYREP</sequence>
<dbReference type="EMBL" id="CP051685">
    <property type="protein sequence ID" value="QJE03046.1"/>
    <property type="molecule type" value="Genomic_DNA"/>
</dbReference>
<reference evidence="1 2" key="1">
    <citation type="submission" date="2020-04" db="EMBL/GenBank/DDBJ databases">
        <title>Genome sequencing of novel species.</title>
        <authorList>
            <person name="Heo J."/>
            <person name="Kim S.-J."/>
            <person name="Kim J.-S."/>
            <person name="Hong S.-B."/>
            <person name="Kwon S.-W."/>
        </authorList>
    </citation>
    <scope>NUCLEOTIDE SEQUENCE [LARGE SCALE GENOMIC DNA]</scope>
    <source>
        <strain evidence="1 2">GN2-R2</strain>
    </source>
</reference>
<dbReference type="Pfam" id="PF11367">
    <property type="entry name" value="Tail_completion_gp17"/>
    <property type="match status" value="1"/>
</dbReference>
<dbReference type="Gene3D" id="3.30.2000.30">
    <property type="match status" value="1"/>
</dbReference>
<dbReference type="InterPro" id="IPR053745">
    <property type="entry name" value="Viral_Tail_Comp_sf"/>
</dbReference>
<gene>
    <name evidence="1" type="ORF">HH212_26175</name>
</gene>
<dbReference type="AlphaFoldDB" id="A0A7Z2W0T8"/>
<protein>
    <submittedName>
        <fullName evidence="1">DUF3168 domain-containing protein</fullName>
    </submittedName>
</protein>
<evidence type="ECO:0000313" key="2">
    <source>
        <dbReference type="Proteomes" id="UP000502415"/>
    </source>
</evidence>
<name>A0A7Z2W0T8_9BURK</name>
<dbReference type="KEGG" id="mfy:HH212_26175"/>
<keyword evidence="2" id="KW-1185">Reference proteome</keyword>
<proteinExistence type="predicted"/>
<evidence type="ECO:0000313" key="1">
    <source>
        <dbReference type="EMBL" id="QJE03046.1"/>
    </source>
</evidence>
<accession>A0A7Z2W0T8</accession>
<organism evidence="1 2">
    <name type="scientific">Massilia forsythiae</name>
    <dbReference type="NCBI Taxonomy" id="2728020"/>
    <lineage>
        <taxon>Bacteria</taxon>
        <taxon>Pseudomonadati</taxon>
        <taxon>Pseudomonadota</taxon>
        <taxon>Betaproteobacteria</taxon>
        <taxon>Burkholderiales</taxon>
        <taxon>Oxalobacteraceae</taxon>
        <taxon>Telluria group</taxon>
        <taxon>Massilia</taxon>
    </lineage>
</organism>
<dbReference type="Proteomes" id="UP000502415">
    <property type="component" value="Chromosome"/>
</dbReference>